<evidence type="ECO:0000256" key="1">
    <source>
        <dbReference type="ARBA" id="ARBA00022475"/>
    </source>
</evidence>
<organism evidence="9 10">
    <name type="scientific">endosymbiont of Escarpia spicata</name>
    <dbReference type="NCBI Taxonomy" id="2200908"/>
    <lineage>
        <taxon>Bacteria</taxon>
        <taxon>Pseudomonadati</taxon>
        <taxon>Pseudomonadota</taxon>
        <taxon>Gammaproteobacteria</taxon>
        <taxon>sulfur-oxidizing symbionts</taxon>
    </lineage>
</organism>
<keyword evidence="4 7" id="KW-0472">Membrane</keyword>
<feature type="signal peptide" evidence="8">
    <location>
        <begin position="1"/>
        <end position="17"/>
    </location>
</feature>
<comment type="similarity">
    <text evidence="6 7">Belongs to the FliO/MopB family.</text>
</comment>
<dbReference type="Proteomes" id="UP000254771">
    <property type="component" value="Unassembled WGS sequence"/>
</dbReference>
<comment type="subcellular location">
    <subcellularLocation>
        <location evidence="7">Cell membrane</location>
    </subcellularLocation>
    <subcellularLocation>
        <location evidence="7">Bacterial flagellum basal body</location>
    </subcellularLocation>
</comment>
<reference evidence="9 10" key="1">
    <citation type="journal article" date="2018" name="ISME J.">
        <title>Endosymbiont genomes yield clues of tubeworm success.</title>
        <authorList>
            <person name="Li Y."/>
            <person name="Liles M.R."/>
            <person name="Halanych K.M."/>
        </authorList>
    </citation>
    <scope>NUCLEOTIDE SEQUENCE [LARGE SCALE GENOMIC DNA]</scope>
    <source>
        <strain evidence="9">A1462</strain>
    </source>
</reference>
<evidence type="ECO:0000256" key="2">
    <source>
        <dbReference type="ARBA" id="ARBA00022692"/>
    </source>
</evidence>
<keyword evidence="9" id="KW-0966">Cell projection</keyword>
<evidence type="ECO:0000256" key="5">
    <source>
        <dbReference type="ARBA" id="ARBA00023143"/>
    </source>
</evidence>
<name>A0A370DQD8_9GAMM</name>
<keyword evidence="9" id="KW-0969">Cilium</keyword>
<keyword evidence="10" id="KW-1185">Reference proteome</keyword>
<dbReference type="PANTHER" id="PTHR38766:SF1">
    <property type="entry name" value="FLAGELLAR PROTEIN FLIO"/>
    <property type="match status" value="1"/>
</dbReference>
<dbReference type="EMBL" id="QFXE01000006">
    <property type="protein sequence ID" value="RDH87197.1"/>
    <property type="molecule type" value="Genomic_DNA"/>
</dbReference>
<evidence type="ECO:0000313" key="9">
    <source>
        <dbReference type="EMBL" id="RDH87197.1"/>
    </source>
</evidence>
<dbReference type="PANTHER" id="PTHR38766">
    <property type="entry name" value="FLAGELLAR PROTEIN FLIO"/>
    <property type="match status" value="1"/>
</dbReference>
<proteinExistence type="inferred from homology"/>
<evidence type="ECO:0000256" key="4">
    <source>
        <dbReference type="ARBA" id="ARBA00023136"/>
    </source>
</evidence>
<dbReference type="AlphaFoldDB" id="A0A370DQD8"/>
<dbReference type="Pfam" id="PF04347">
    <property type="entry name" value="FliO"/>
    <property type="match status" value="1"/>
</dbReference>
<sequence>MRILALIPAICSGSLLAAETAVRKVEVSPLSTQNLLRTAGGLLFVIFLIFAAGWLFKRFGQLQMSGKGMVTVLGGTSVGPRERVVVVKVDDIRLLLGVAPGRVQTLHVLDQNEDEVTFDEQLAEAKEELPS</sequence>
<keyword evidence="9" id="KW-0282">Flagellum</keyword>
<keyword evidence="3 7" id="KW-1133">Transmembrane helix</keyword>
<dbReference type="InterPro" id="IPR022781">
    <property type="entry name" value="Flagellar_biosynth_FliO"/>
</dbReference>
<evidence type="ECO:0000256" key="7">
    <source>
        <dbReference type="RuleBase" id="RU362064"/>
    </source>
</evidence>
<evidence type="ECO:0000256" key="3">
    <source>
        <dbReference type="ARBA" id="ARBA00022989"/>
    </source>
</evidence>
<evidence type="ECO:0000313" key="10">
    <source>
        <dbReference type="Proteomes" id="UP000254771"/>
    </source>
</evidence>
<keyword evidence="1 7" id="KW-1003">Cell membrane</keyword>
<dbReference type="NCBIfam" id="TIGR03500">
    <property type="entry name" value="FliO_TIGR"/>
    <property type="match status" value="1"/>
</dbReference>
<gene>
    <name evidence="9" type="primary">fliO</name>
    <name evidence="9" type="ORF">DIZ78_05175</name>
</gene>
<keyword evidence="8" id="KW-0732">Signal</keyword>
<keyword evidence="5 7" id="KW-0975">Bacterial flagellum</keyword>
<comment type="caution">
    <text evidence="9">The sequence shown here is derived from an EMBL/GenBank/DDBJ whole genome shotgun (WGS) entry which is preliminary data.</text>
</comment>
<protein>
    <recommendedName>
        <fullName evidence="7">Flagellar protein</fullName>
    </recommendedName>
</protein>
<dbReference type="GO" id="GO:0044781">
    <property type="term" value="P:bacterial-type flagellum organization"/>
    <property type="evidence" value="ECO:0007669"/>
    <property type="project" value="UniProtKB-UniRule"/>
</dbReference>
<dbReference type="GO" id="GO:0009425">
    <property type="term" value="C:bacterial-type flagellum basal body"/>
    <property type="evidence" value="ECO:0007669"/>
    <property type="project" value="UniProtKB-SubCell"/>
</dbReference>
<feature type="chain" id="PRO_5016655654" description="Flagellar protein" evidence="8">
    <location>
        <begin position="18"/>
        <end position="131"/>
    </location>
</feature>
<evidence type="ECO:0000256" key="6">
    <source>
        <dbReference type="ARBA" id="ARBA00037937"/>
    </source>
</evidence>
<evidence type="ECO:0000256" key="8">
    <source>
        <dbReference type="SAM" id="SignalP"/>
    </source>
</evidence>
<keyword evidence="2 7" id="KW-0812">Transmembrane</keyword>
<feature type="transmembrane region" description="Helical" evidence="7">
    <location>
        <begin position="34"/>
        <end position="56"/>
    </location>
</feature>
<dbReference type="InterPro" id="IPR052205">
    <property type="entry name" value="FliO/MopB"/>
</dbReference>
<dbReference type="GO" id="GO:0005886">
    <property type="term" value="C:plasma membrane"/>
    <property type="evidence" value="ECO:0007669"/>
    <property type="project" value="UniProtKB-SubCell"/>
</dbReference>
<accession>A0A370DQD8</accession>